<feature type="transmembrane region" description="Helical" evidence="2">
    <location>
        <begin position="603"/>
        <end position="620"/>
    </location>
</feature>
<gene>
    <name evidence="3" type="primary">pli1</name>
    <name evidence="3" type="ORF">SPIL2461_LOCUS18331</name>
</gene>
<keyword evidence="2" id="KW-1133">Transmembrane helix</keyword>
<feature type="transmembrane region" description="Helical" evidence="2">
    <location>
        <begin position="248"/>
        <end position="268"/>
    </location>
</feature>
<dbReference type="OrthoDB" id="28127at2759"/>
<feature type="transmembrane region" description="Helical" evidence="2">
    <location>
        <begin position="523"/>
        <end position="543"/>
    </location>
</feature>
<protein>
    <submittedName>
        <fullName evidence="3">Pli1 protein</fullName>
    </submittedName>
</protein>
<name>A0A812W6P0_SYMPI</name>
<feature type="region of interest" description="Disordered" evidence="1">
    <location>
        <begin position="709"/>
        <end position="735"/>
    </location>
</feature>
<evidence type="ECO:0000256" key="2">
    <source>
        <dbReference type="SAM" id="Phobius"/>
    </source>
</evidence>
<evidence type="ECO:0000313" key="3">
    <source>
        <dbReference type="EMBL" id="CAE7667802.1"/>
    </source>
</evidence>
<feature type="transmembrane region" description="Helical" evidence="2">
    <location>
        <begin position="450"/>
        <end position="468"/>
    </location>
</feature>
<feature type="transmembrane region" description="Helical" evidence="2">
    <location>
        <begin position="480"/>
        <end position="502"/>
    </location>
</feature>
<feature type="transmembrane region" description="Helical" evidence="2">
    <location>
        <begin position="397"/>
        <end position="417"/>
    </location>
</feature>
<feature type="transmembrane region" description="Helical" evidence="2">
    <location>
        <begin position="423"/>
        <end position="443"/>
    </location>
</feature>
<keyword evidence="2" id="KW-0812">Transmembrane</keyword>
<sequence>MEGQWGADRIFSFAALWRWSFVGMLFAAKSVLMTITVESGLHHMIFVMMDNVYVIVAAVVSFFVFSRLYGKLEWLSLSMLILSSPAFFIMRERCDVNYCGFFVFKKHDYNFLGMTSAFFGISVGAVASVLSERIFKNLSRGLRDPARSRYYIHRVHLDFVTFVLLCGVWIWQYYFRHGTWGSRTDVMFGSWSRRHFVLLFLTVGQMWWAGLVVLHFSTVTKSLLQTTIGVLSACIVDPIMGITWGHNWGIRSVPSTLIALLVVIYAILFQTGRLNVKWLWKQAGFSPKKEYGGLKALKQICFEMMCPSAEEEENADNKSSPICGFLLKYSLPVLYVVSNALQTEFSNTVSANRFFVPQSLQVGIPLCGMGFAVGLTLNTEGLSGIKTALDPRSLPKFLALGFLQSVVGALAGLSMGLGINSSLYVAMGKIYTPLSLLLGWLILGRRALWIEWLLVTALFDASIVLAFMDATVAGSNTGKTSSVAAILCVAASASVACIYSVIMEVALKDSKAPFIIQKIRLDLGAFLWSIAFLPVMGYLGVIGGRPDLAFWVYRPNPYWDCDALGSCDEATGAFVLTNTTQFPQAQELGCYCGRGVFVGWDSWIVYAALAVGVVYCWLTGKVIQHFSTVMRSVFDGFPIVLLWFVITPIASRIPLQAFREHYVDGPKPFIDRDWGKDLMTIVNPLSAIAFLVAAGQVREVAELSRKVANEDEEYEPALPPSSDDDSTEGTSENSVAAVDQQELLYPSAWPAKQKGDVKKLNRYALARACVKKMGQGSSWHLIGTAMVSDLRLWRKQGFEVELRGLRRRAASEPQALQQVWPSFLSLDVNGNEVFATKVPLRGHKRRDLPQSLSASLRRGSNSVEVTAEDERRRDFLLAVVRTFPLKPKDLAEGIRTAEYQECLQRVQQILLSARTFSESSEKMQVECVGDEHLKLLPLTCTTSFVAQLLEATL</sequence>
<keyword evidence="4" id="KW-1185">Reference proteome</keyword>
<dbReference type="AlphaFoldDB" id="A0A812W6P0"/>
<evidence type="ECO:0000313" key="4">
    <source>
        <dbReference type="Proteomes" id="UP000649617"/>
    </source>
</evidence>
<dbReference type="EMBL" id="CAJNIZ010043748">
    <property type="protein sequence ID" value="CAE7667802.1"/>
    <property type="molecule type" value="Genomic_DNA"/>
</dbReference>
<evidence type="ECO:0000256" key="1">
    <source>
        <dbReference type="SAM" id="MobiDB-lite"/>
    </source>
</evidence>
<accession>A0A812W6P0</accession>
<feature type="transmembrane region" description="Helical" evidence="2">
    <location>
        <begin position="195"/>
        <end position="216"/>
    </location>
</feature>
<feature type="transmembrane region" description="Helical" evidence="2">
    <location>
        <begin position="16"/>
        <end position="37"/>
    </location>
</feature>
<feature type="transmembrane region" description="Helical" evidence="2">
    <location>
        <begin position="151"/>
        <end position="175"/>
    </location>
</feature>
<reference evidence="3" key="1">
    <citation type="submission" date="2021-02" db="EMBL/GenBank/DDBJ databases">
        <authorList>
            <person name="Dougan E. K."/>
            <person name="Rhodes N."/>
            <person name="Thang M."/>
            <person name="Chan C."/>
        </authorList>
    </citation>
    <scope>NUCLEOTIDE SEQUENCE</scope>
</reference>
<feature type="transmembrane region" description="Helical" evidence="2">
    <location>
        <begin position="632"/>
        <end position="650"/>
    </location>
</feature>
<proteinExistence type="predicted"/>
<feature type="transmembrane region" description="Helical" evidence="2">
    <location>
        <begin position="110"/>
        <end position="130"/>
    </location>
</feature>
<keyword evidence="2" id="KW-0472">Membrane</keyword>
<feature type="transmembrane region" description="Helical" evidence="2">
    <location>
        <begin position="72"/>
        <end position="90"/>
    </location>
</feature>
<comment type="caution">
    <text evidence="3">The sequence shown here is derived from an EMBL/GenBank/DDBJ whole genome shotgun (WGS) entry which is preliminary data.</text>
</comment>
<organism evidence="3 4">
    <name type="scientific">Symbiodinium pilosum</name>
    <name type="common">Dinoflagellate</name>
    <dbReference type="NCBI Taxonomy" id="2952"/>
    <lineage>
        <taxon>Eukaryota</taxon>
        <taxon>Sar</taxon>
        <taxon>Alveolata</taxon>
        <taxon>Dinophyceae</taxon>
        <taxon>Suessiales</taxon>
        <taxon>Symbiodiniaceae</taxon>
        <taxon>Symbiodinium</taxon>
    </lineage>
</organism>
<feature type="transmembrane region" description="Helical" evidence="2">
    <location>
        <begin position="223"/>
        <end position="242"/>
    </location>
</feature>
<feature type="transmembrane region" description="Helical" evidence="2">
    <location>
        <begin position="43"/>
        <end position="65"/>
    </location>
</feature>
<dbReference type="Proteomes" id="UP000649617">
    <property type="component" value="Unassembled WGS sequence"/>
</dbReference>